<comment type="caution">
    <text evidence="1">The sequence shown here is derived from an EMBL/GenBank/DDBJ whole genome shotgun (WGS) entry which is preliminary data.</text>
</comment>
<evidence type="ECO:0000313" key="2">
    <source>
        <dbReference type="Proteomes" id="UP000224460"/>
    </source>
</evidence>
<evidence type="ECO:0000313" key="1">
    <source>
        <dbReference type="EMBL" id="PHV71668.1"/>
    </source>
</evidence>
<keyword evidence="2" id="KW-1185">Reference proteome</keyword>
<accession>A0AC61DFN4</accession>
<sequence>MKVMSVFDIIGPNMIGPSSSHTAGALRLARVMYKLAPQPIKEVTFVLYGSFAKTYKGHGTDKALVAGLLGMEEEDERIKEAFNYAREAGLYYRFEINDSKHYKHPNTVEIIVKGGKGEHISLTGASIGGGAIRVDKVNGIEVFFTGEYYTLFIIHQDKPGVVAHISQCLSKYEINIAYMRLYREQKGTIASTIIEADEPLTKEVLKAIEANPAIYNAKLIHL</sequence>
<protein>
    <submittedName>
        <fullName evidence="1">L-serine ammonia-lyase, iron-sulfur-dependent, subunit beta</fullName>
    </submittedName>
</protein>
<proteinExistence type="predicted"/>
<reference evidence="1" key="1">
    <citation type="submission" date="2017-10" db="EMBL/GenBank/DDBJ databases">
        <title>Genome sequence of cellulolytic Lachnospiraceae bacterium XHS1971 isolated from hotspring sediment.</title>
        <authorList>
            <person name="Vasudevan G."/>
            <person name="Joshi A.J."/>
            <person name="Hivarkar S."/>
            <person name="Lanjekar V.B."/>
            <person name="Dhakephalkar P.K."/>
            <person name="Dagar S."/>
        </authorList>
    </citation>
    <scope>NUCLEOTIDE SEQUENCE</scope>
    <source>
        <strain evidence="1">XHS1971</strain>
    </source>
</reference>
<name>A0AC61DFN4_9FIRM</name>
<gene>
    <name evidence="1" type="primary">sdaAB</name>
    <name evidence="1" type="ORF">CS063_03655</name>
</gene>
<organism evidence="1 2">
    <name type="scientific">Sporanaerobium hydrogeniformans</name>
    <dbReference type="NCBI Taxonomy" id="3072179"/>
    <lineage>
        <taxon>Bacteria</taxon>
        <taxon>Bacillati</taxon>
        <taxon>Bacillota</taxon>
        <taxon>Clostridia</taxon>
        <taxon>Lachnospirales</taxon>
        <taxon>Lachnospiraceae</taxon>
        <taxon>Sporanaerobium</taxon>
    </lineage>
</organism>
<dbReference type="EMBL" id="PEDL01000002">
    <property type="protein sequence ID" value="PHV71668.1"/>
    <property type="molecule type" value="Genomic_DNA"/>
</dbReference>
<dbReference type="Proteomes" id="UP000224460">
    <property type="component" value="Unassembled WGS sequence"/>
</dbReference>